<evidence type="ECO:0000256" key="2">
    <source>
        <dbReference type="ARBA" id="ARBA00022448"/>
    </source>
</evidence>
<feature type="transmembrane region" description="Helical" evidence="7">
    <location>
        <begin position="95"/>
        <end position="113"/>
    </location>
</feature>
<dbReference type="GO" id="GO:0022857">
    <property type="term" value="F:transmembrane transporter activity"/>
    <property type="evidence" value="ECO:0007669"/>
    <property type="project" value="InterPro"/>
</dbReference>
<feature type="transmembrane region" description="Helical" evidence="7">
    <location>
        <begin position="371"/>
        <end position="394"/>
    </location>
</feature>
<feature type="signal peptide" evidence="8">
    <location>
        <begin position="1"/>
        <end position="35"/>
    </location>
</feature>
<proteinExistence type="predicted"/>
<organism evidence="9 10">
    <name type="scientific">Morchella conica CCBAS932</name>
    <dbReference type="NCBI Taxonomy" id="1392247"/>
    <lineage>
        <taxon>Eukaryota</taxon>
        <taxon>Fungi</taxon>
        <taxon>Dikarya</taxon>
        <taxon>Ascomycota</taxon>
        <taxon>Pezizomycotina</taxon>
        <taxon>Pezizomycetes</taxon>
        <taxon>Pezizales</taxon>
        <taxon>Morchellaceae</taxon>
        <taxon>Morchella</taxon>
    </lineage>
</organism>
<evidence type="ECO:0000256" key="6">
    <source>
        <dbReference type="SAM" id="MobiDB-lite"/>
    </source>
</evidence>
<dbReference type="PANTHER" id="PTHR23504:SF6">
    <property type="entry name" value="MULTIDRUG TRANSPORTER, PUTATIVE (AFU_ORTHOLOGUE AFUA_4G08740)-RELATED"/>
    <property type="match status" value="1"/>
</dbReference>
<dbReference type="PANTHER" id="PTHR23504">
    <property type="entry name" value="MAJOR FACILITATOR SUPERFAMILY DOMAIN-CONTAINING PROTEIN 10"/>
    <property type="match status" value="1"/>
</dbReference>
<dbReference type="InterPro" id="IPR011701">
    <property type="entry name" value="MFS"/>
</dbReference>
<evidence type="ECO:0000313" key="10">
    <source>
        <dbReference type="Proteomes" id="UP000277580"/>
    </source>
</evidence>
<gene>
    <name evidence="9" type="ORF">P167DRAFT_556427</name>
</gene>
<dbReference type="EMBL" id="ML119106">
    <property type="protein sequence ID" value="RPB17445.1"/>
    <property type="molecule type" value="Genomic_DNA"/>
</dbReference>
<dbReference type="Gene3D" id="1.20.1250.20">
    <property type="entry name" value="MFS general substrate transporter like domains"/>
    <property type="match status" value="1"/>
</dbReference>
<reference evidence="9 10" key="1">
    <citation type="journal article" date="2018" name="Nat. Ecol. Evol.">
        <title>Pezizomycetes genomes reveal the molecular basis of ectomycorrhizal truffle lifestyle.</title>
        <authorList>
            <person name="Murat C."/>
            <person name="Payen T."/>
            <person name="Noel B."/>
            <person name="Kuo A."/>
            <person name="Morin E."/>
            <person name="Chen J."/>
            <person name="Kohler A."/>
            <person name="Krizsan K."/>
            <person name="Balestrini R."/>
            <person name="Da Silva C."/>
            <person name="Montanini B."/>
            <person name="Hainaut M."/>
            <person name="Levati E."/>
            <person name="Barry K.W."/>
            <person name="Belfiori B."/>
            <person name="Cichocki N."/>
            <person name="Clum A."/>
            <person name="Dockter R.B."/>
            <person name="Fauchery L."/>
            <person name="Guy J."/>
            <person name="Iotti M."/>
            <person name="Le Tacon F."/>
            <person name="Lindquist E.A."/>
            <person name="Lipzen A."/>
            <person name="Malagnac F."/>
            <person name="Mello A."/>
            <person name="Molinier V."/>
            <person name="Miyauchi S."/>
            <person name="Poulain J."/>
            <person name="Riccioni C."/>
            <person name="Rubini A."/>
            <person name="Sitrit Y."/>
            <person name="Splivallo R."/>
            <person name="Traeger S."/>
            <person name="Wang M."/>
            <person name="Zifcakova L."/>
            <person name="Wipf D."/>
            <person name="Zambonelli A."/>
            <person name="Paolocci F."/>
            <person name="Nowrousian M."/>
            <person name="Ottonello S."/>
            <person name="Baldrian P."/>
            <person name="Spatafora J.W."/>
            <person name="Henrissat B."/>
            <person name="Nagy L.G."/>
            <person name="Aury J.M."/>
            <person name="Wincker P."/>
            <person name="Grigoriev I.V."/>
            <person name="Bonfante P."/>
            <person name="Martin F.M."/>
        </authorList>
    </citation>
    <scope>NUCLEOTIDE SEQUENCE [LARGE SCALE GENOMIC DNA]</scope>
    <source>
        <strain evidence="9 10">CCBAS932</strain>
    </source>
</reference>
<feature type="compositionally biased region" description="Low complexity" evidence="6">
    <location>
        <begin position="272"/>
        <end position="288"/>
    </location>
</feature>
<keyword evidence="8" id="KW-0732">Signal</keyword>
<dbReference type="AlphaFoldDB" id="A0A3N4LHK9"/>
<dbReference type="InParanoid" id="A0A3N4LHK9"/>
<dbReference type="GO" id="GO:0016020">
    <property type="term" value="C:membrane"/>
    <property type="evidence" value="ECO:0007669"/>
    <property type="project" value="UniProtKB-SubCell"/>
</dbReference>
<feature type="transmembrane region" description="Helical" evidence="7">
    <location>
        <begin position="406"/>
        <end position="429"/>
    </location>
</feature>
<feature type="transmembrane region" description="Helical" evidence="7">
    <location>
        <begin position="152"/>
        <end position="176"/>
    </location>
</feature>
<feature type="transmembrane region" description="Helical" evidence="7">
    <location>
        <begin position="119"/>
        <end position="140"/>
    </location>
</feature>
<sequence>MMHPSDNQIPWLSLPHRSQLLILALCQLSEQLVQSSVISYLYYYLSSIYTPDRLPPTPGMIAAQAGMLASNFLLFQVPASTFWNRMSDRIGRKPCVLFGLAGITISTLGFGFSESMGAAVFWSILAGALSGNVGVLRTMVTETFDEDRYQSRALLMFPMSQNVGIVAGALMGGLFADPAGTWPGVWGGIGWATRWKFALPNMISAGILVETQKKRNSRKDWGIEVRRTVQRRIRKVYGSFKGKGKHLATSNDDLKSDYTTLTTPIPDDEESALPSSSASSSSFTKPTTSPPFHATLTLIALTLHTSAFPLLLVVFLSTPRPIGLDLPASTVGLAIAYMGLIAFATQILQYPRLSPHYTFCLVPLAYLLMPVLPYLSASGAVVALGLQAAGVMLARNVEVTGPVFGACVYALCGGGVWWVMAVLTGAGAWSAMFSKESGETGDEEENRK</sequence>
<dbReference type="SUPFAM" id="SSF103473">
    <property type="entry name" value="MFS general substrate transporter"/>
    <property type="match status" value="1"/>
</dbReference>
<comment type="subcellular location">
    <subcellularLocation>
        <location evidence="1">Membrane</location>
        <topology evidence="1">Multi-pass membrane protein</topology>
    </subcellularLocation>
</comment>
<evidence type="ECO:0000256" key="8">
    <source>
        <dbReference type="SAM" id="SignalP"/>
    </source>
</evidence>
<feature type="transmembrane region" description="Helical" evidence="7">
    <location>
        <begin position="292"/>
        <end position="316"/>
    </location>
</feature>
<dbReference type="OrthoDB" id="10262656at2759"/>
<evidence type="ECO:0000256" key="5">
    <source>
        <dbReference type="ARBA" id="ARBA00023136"/>
    </source>
</evidence>
<feature type="transmembrane region" description="Helical" evidence="7">
    <location>
        <begin position="328"/>
        <end position="351"/>
    </location>
</feature>
<dbReference type="Proteomes" id="UP000277580">
    <property type="component" value="Unassembled WGS sequence"/>
</dbReference>
<evidence type="ECO:0000256" key="1">
    <source>
        <dbReference type="ARBA" id="ARBA00004141"/>
    </source>
</evidence>
<evidence type="ECO:0000256" key="4">
    <source>
        <dbReference type="ARBA" id="ARBA00022989"/>
    </source>
</evidence>
<feature type="region of interest" description="Disordered" evidence="6">
    <location>
        <begin position="258"/>
        <end position="288"/>
    </location>
</feature>
<keyword evidence="2" id="KW-0813">Transport</keyword>
<keyword evidence="3 7" id="KW-0812">Transmembrane</keyword>
<evidence type="ECO:0000313" key="9">
    <source>
        <dbReference type="EMBL" id="RPB17445.1"/>
    </source>
</evidence>
<accession>A0A3N4LHK9</accession>
<dbReference type="Pfam" id="PF07690">
    <property type="entry name" value="MFS_1"/>
    <property type="match status" value="1"/>
</dbReference>
<name>A0A3N4LHK9_9PEZI</name>
<keyword evidence="4 7" id="KW-1133">Transmembrane helix</keyword>
<protein>
    <submittedName>
        <fullName evidence="9">MFS general substrate transporter</fullName>
    </submittedName>
</protein>
<feature type="transmembrane region" description="Helical" evidence="7">
    <location>
        <begin position="59"/>
        <end position="83"/>
    </location>
</feature>
<dbReference type="InterPro" id="IPR036259">
    <property type="entry name" value="MFS_trans_sf"/>
</dbReference>
<evidence type="ECO:0000256" key="7">
    <source>
        <dbReference type="SAM" id="Phobius"/>
    </source>
</evidence>
<keyword evidence="5 7" id="KW-0472">Membrane</keyword>
<keyword evidence="10" id="KW-1185">Reference proteome</keyword>
<evidence type="ECO:0000256" key="3">
    <source>
        <dbReference type="ARBA" id="ARBA00022692"/>
    </source>
</evidence>
<feature type="chain" id="PRO_5018059044" evidence="8">
    <location>
        <begin position="36"/>
        <end position="448"/>
    </location>
</feature>